<dbReference type="eggNOG" id="ENOG5032WPA">
    <property type="taxonomic scope" value="Bacteria"/>
</dbReference>
<reference evidence="2 3" key="1">
    <citation type="submission" date="2013-11" db="EMBL/GenBank/DDBJ databases">
        <title>The Genome Sequence of Fusobacterium sp. 7_1.</title>
        <authorList>
            <consortium name="The Broad Institute Genome Sequencing Platform"/>
            <person name="Earl A."/>
            <person name="Ward D."/>
            <person name="Feldgarden M."/>
            <person name="Gevers D."/>
            <person name="Strauss J."/>
            <person name="Ambrose C.E."/>
            <person name="Allen-Vercoe E."/>
            <person name="Walker B."/>
            <person name="Young S.K."/>
            <person name="Zeng Q."/>
            <person name="Gargeya S."/>
            <person name="Fitzgerald M."/>
            <person name="Haas B."/>
            <person name="Abouelleil A."/>
            <person name="Alvarado L."/>
            <person name="Arachchi H.M."/>
            <person name="Berlin A.M."/>
            <person name="Chapman S.B."/>
            <person name="Goldberg J."/>
            <person name="Griggs A."/>
            <person name="Gujja S."/>
            <person name="Hansen M."/>
            <person name="Howarth C."/>
            <person name="Imamovic A."/>
            <person name="Larimer J."/>
            <person name="McCowen C."/>
            <person name="Montmayeur A."/>
            <person name="Murphy C."/>
            <person name="Neiman D."/>
            <person name="Pearson M."/>
            <person name="Priest M."/>
            <person name="Roberts A."/>
            <person name="Saif S."/>
            <person name="Shea T."/>
            <person name="Sisk P."/>
            <person name="Sykes S."/>
            <person name="Wortman J."/>
            <person name="Nusbaum C."/>
            <person name="Birren B."/>
        </authorList>
    </citation>
    <scope>NUCLEOTIDE SEQUENCE [LARGE SCALE GENOMIC DNA]</scope>
    <source>
        <strain evidence="2 3">7_1</strain>
    </source>
</reference>
<protein>
    <recommendedName>
        <fullName evidence="1">Phage-Barnase-EndoU-ColicinE5/D-RelE like nuclease 4 domain-containing protein</fullName>
    </recommendedName>
</protein>
<dbReference type="InterPro" id="IPR041420">
    <property type="entry name" value="PBECR4"/>
</dbReference>
<accession>A0A140PTJ6</accession>
<name>A0A140PTJ6_9FUSO</name>
<dbReference type="Proteomes" id="UP000002799">
    <property type="component" value="Chromosome"/>
</dbReference>
<dbReference type="HOGENOM" id="CLU_072038_0_0_0"/>
<dbReference type="KEGG" id="fne:FSDG_01655"/>
<sequence>MDGGKIFKKLKLAQKGYDENFLNKEFLYIYENKNEIKKFSITFKKQNFLHLTGIKYDSKDNMNPLDFYRAVKEKRLSLSEKNINDFTNIKLKVFPKLINLLQESSVFYKFSPEKENTNWLYIDSFITENQRKEESIILGITEKGENTNNYAPSSILRGIPDEKGDYIGNILIIACRNFSLKKEKYKAIYRVTDVSKIPDELKKDILDLENYNCITGNPIGNIKFKNFENRWIAKIDLERYGIEKKEIDIEGTQISAGFIEEERIYAGVMIYYNISDLIITKEIAQKFVPIKQKEQEKVIEKSKNKRIEIGD</sequence>
<dbReference type="AlphaFoldDB" id="A0A140PTJ6"/>
<feature type="domain" description="Phage-Barnase-EndoU-ColicinE5/D-RelE like nuclease 4" evidence="1">
    <location>
        <begin position="11"/>
        <end position="194"/>
    </location>
</feature>
<organism evidence="2">
    <name type="scientific">Fusobacterium animalis 7_1</name>
    <dbReference type="NCBI Taxonomy" id="457405"/>
    <lineage>
        <taxon>Bacteria</taxon>
        <taxon>Fusobacteriati</taxon>
        <taxon>Fusobacteriota</taxon>
        <taxon>Fusobacteriia</taxon>
        <taxon>Fusobacteriales</taxon>
        <taxon>Fusobacteriaceae</taxon>
        <taxon>Fusobacterium</taxon>
    </lineage>
</organism>
<evidence type="ECO:0000313" key="3">
    <source>
        <dbReference type="Proteomes" id="UP000002799"/>
    </source>
</evidence>
<gene>
    <name evidence="2" type="ORF">FSDG_01655</name>
</gene>
<dbReference type="EMBL" id="CP007062">
    <property type="protein sequence ID" value="EEO43096.1"/>
    <property type="molecule type" value="Genomic_DNA"/>
</dbReference>
<dbReference type="Pfam" id="PF18813">
    <property type="entry name" value="PBECR4"/>
    <property type="match status" value="1"/>
</dbReference>
<evidence type="ECO:0000259" key="1">
    <source>
        <dbReference type="Pfam" id="PF18813"/>
    </source>
</evidence>
<dbReference type="RefSeq" id="WP_008701976.1">
    <property type="nucleotide sequence ID" value="NZ_AKBT01000001.1"/>
</dbReference>
<proteinExistence type="predicted"/>
<evidence type="ECO:0000313" key="2">
    <source>
        <dbReference type="EMBL" id="EEO43096.1"/>
    </source>
</evidence>